<evidence type="ECO:0000313" key="1">
    <source>
        <dbReference type="EMBL" id="KZT23871.1"/>
    </source>
</evidence>
<dbReference type="AlphaFoldDB" id="A0A165RIQ2"/>
<organism evidence="1 2">
    <name type="scientific">Neolentinus lepideus HHB14362 ss-1</name>
    <dbReference type="NCBI Taxonomy" id="1314782"/>
    <lineage>
        <taxon>Eukaryota</taxon>
        <taxon>Fungi</taxon>
        <taxon>Dikarya</taxon>
        <taxon>Basidiomycota</taxon>
        <taxon>Agaricomycotina</taxon>
        <taxon>Agaricomycetes</taxon>
        <taxon>Gloeophyllales</taxon>
        <taxon>Gloeophyllaceae</taxon>
        <taxon>Neolentinus</taxon>
    </lineage>
</organism>
<accession>A0A165RIQ2</accession>
<gene>
    <name evidence="1" type="ORF">NEOLEDRAFT_1136060</name>
</gene>
<dbReference type="Proteomes" id="UP000076761">
    <property type="component" value="Unassembled WGS sequence"/>
</dbReference>
<protein>
    <submittedName>
        <fullName evidence="1">Uncharacterized protein</fullName>
    </submittedName>
</protein>
<name>A0A165RIQ2_9AGAM</name>
<keyword evidence="2" id="KW-1185">Reference proteome</keyword>
<dbReference type="PROSITE" id="PS51257">
    <property type="entry name" value="PROKAR_LIPOPROTEIN"/>
    <property type="match status" value="1"/>
</dbReference>
<dbReference type="EMBL" id="KV425582">
    <property type="protein sequence ID" value="KZT23871.1"/>
    <property type="molecule type" value="Genomic_DNA"/>
</dbReference>
<reference evidence="1 2" key="1">
    <citation type="journal article" date="2016" name="Mol. Biol. Evol.">
        <title>Comparative Genomics of Early-Diverging Mushroom-Forming Fungi Provides Insights into the Origins of Lignocellulose Decay Capabilities.</title>
        <authorList>
            <person name="Nagy L.G."/>
            <person name="Riley R."/>
            <person name="Tritt A."/>
            <person name="Adam C."/>
            <person name="Daum C."/>
            <person name="Floudas D."/>
            <person name="Sun H."/>
            <person name="Yadav J.S."/>
            <person name="Pangilinan J."/>
            <person name="Larsson K.H."/>
            <person name="Matsuura K."/>
            <person name="Barry K."/>
            <person name="Labutti K."/>
            <person name="Kuo R."/>
            <person name="Ohm R.A."/>
            <person name="Bhattacharya S.S."/>
            <person name="Shirouzu T."/>
            <person name="Yoshinaga Y."/>
            <person name="Martin F.M."/>
            <person name="Grigoriev I.V."/>
            <person name="Hibbett D.S."/>
        </authorList>
    </citation>
    <scope>NUCLEOTIDE SEQUENCE [LARGE SCALE GENOMIC DNA]</scope>
    <source>
        <strain evidence="1 2">HHB14362 ss-1</strain>
    </source>
</reference>
<proteinExistence type="predicted"/>
<dbReference type="InParanoid" id="A0A165RIQ2"/>
<sequence>MGCLTRLRHQKCSNLSDPSFFHSSLNPLQILTVGCHRGVLKMRASGLVECVVSVEI</sequence>
<evidence type="ECO:0000313" key="2">
    <source>
        <dbReference type="Proteomes" id="UP000076761"/>
    </source>
</evidence>